<dbReference type="OrthoDB" id="913606at2"/>
<keyword evidence="16" id="KW-1185">Reference proteome</keyword>
<keyword evidence="9" id="KW-0067">ATP-binding</keyword>
<dbReference type="PROSITE" id="PS50109">
    <property type="entry name" value="HIS_KIN"/>
    <property type="match status" value="1"/>
</dbReference>
<dbReference type="Pfam" id="PF08521">
    <property type="entry name" value="2CSK_N"/>
    <property type="match status" value="1"/>
</dbReference>
<dbReference type="InterPro" id="IPR036097">
    <property type="entry name" value="HisK_dim/P_sf"/>
</dbReference>
<evidence type="ECO:0000313" key="16">
    <source>
        <dbReference type="Proteomes" id="UP000007460"/>
    </source>
</evidence>
<comment type="subcellular location">
    <subcellularLocation>
        <location evidence="2">Membrane</location>
        <topology evidence="2">Multi-pass membrane protein</topology>
    </subcellularLocation>
</comment>
<reference evidence="15 16" key="1">
    <citation type="journal article" date="2010" name="J. Bacteriol.">
        <title>Complete genome sequence of "Candidatus Puniceispirillum marinum" IMCC1322, a representative of the SAR116 clade in the Alphaproteobacteria.</title>
        <authorList>
            <person name="Oh H.M."/>
            <person name="Kwon K.K."/>
            <person name="Kang I."/>
            <person name="Kang S.G."/>
            <person name="Lee J.H."/>
            <person name="Kim S.J."/>
            <person name="Cho J.C."/>
        </authorList>
    </citation>
    <scope>NUCLEOTIDE SEQUENCE [LARGE SCALE GENOMIC DNA]</scope>
    <source>
        <strain evidence="15 16">IMCC1322</strain>
    </source>
</reference>
<keyword evidence="8 15" id="KW-0418">Kinase</keyword>
<evidence type="ECO:0000259" key="14">
    <source>
        <dbReference type="PROSITE" id="PS50109"/>
    </source>
</evidence>
<dbReference type="SMART" id="SM00388">
    <property type="entry name" value="HisKA"/>
    <property type="match status" value="1"/>
</dbReference>
<name>D5BMD5_PUNMI</name>
<dbReference type="InterPro" id="IPR003661">
    <property type="entry name" value="HisK_dim/P_dom"/>
</dbReference>
<dbReference type="EC" id="2.7.13.3" evidence="3"/>
<gene>
    <name evidence="15" type="ordered locus">SAR116_1735</name>
</gene>
<sequence length="457" mass="49859">MKLFANSLRLRLMVLILLPLLFVASLALSWQYRESTLSAEAVFDRNLTVLALAISRDVVISGGDTLSPATTALFAEASGAPFKSHVRGPDGSFVSGYSPPPVAPAGMNVKVNEPVMFESVYRDRKMRVAQLKERATIDQISGFVVVTVWQDLEQRRAFAQELAFQGALLAAILIVTVCFVVFFGVGLGLRPLLALEHAITKRSSQDLSPIRRRVPNEVKGVVMRINELFEKVTANQEQKDRFISNAAHQLRNPLASILALAEVATDAKTIADARHRSGELLTASRQAVRLSEQLLSYERLRGAALAVGSSDVNHLVDKALSHYAEMNPKRVTSGNVEFAFNPGKDIPAIQLDSILMGQAIENIIDNALRHGGAEISKISISTSYTNKEVHIKIGNDGKLIPKKQQNLIFERFAQAEPNSGAGLGLAIVHEICVLHDGKVTLTSRAGWTSFELSLPHS</sequence>
<dbReference type="Gene3D" id="3.30.565.10">
    <property type="entry name" value="Histidine kinase-like ATPase, C-terminal domain"/>
    <property type="match status" value="1"/>
</dbReference>
<accession>D5BMD5</accession>
<evidence type="ECO:0000256" key="12">
    <source>
        <dbReference type="ARBA" id="ARBA00023136"/>
    </source>
</evidence>
<keyword evidence="5 15" id="KW-0808">Transferase</keyword>
<dbReference type="PANTHER" id="PTHR45436">
    <property type="entry name" value="SENSOR HISTIDINE KINASE YKOH"/>
    <property type="match status" value="1"/>
</dbReference>
<evidence type="ECO:0000256" key="6">
    <source>
        <dbReference type="ARBA" id="ARBA00022692"/>
    </source>
</evidence>
<dbReference type="PRINTS" id="PR00344">
    <property type="entry name" value="BCTRLSENSOR"/>
</dbReference>
<dbReference type="InterPro" id="IPR050428">
    <property type="entry name" value="TCS_sensor_his_kinase"/>
</dbReference>
<dbReference type="InterPro" id="IPR013727">
    <property type="entry name" value="2CSK_N"/>
</dbReference>
<dbReference type="InterPro" id="IPR005467">
    <property type="entry name" value="His_kinase_dom"/>
</dbReference>
<protein>
    <recommendedName>
        <fullName evidence="3">histidine kinase</fullName>
        <ecNumber evidence="3">2.7.13.3</ecNumber>
    </recommendedName>
</protein>
<dbReference type="EMBL" id="CP001751">
    <property type="protein sequence ID" value="ADE39978.1"/>
    <property type="molecule type" value="Genomic_DNA"/>
</dbReference>
<dbReference type="CDD" id="cd00082">
    <property type="entry name" value="HisKA"/>
    <property type="match status" value="1"/>
</dbReference>
<evidence type="ECO:0000256" key="5">
    <source>
        <dbReference type="ARBA" id="ARBA00022679"/>
    </source>
</evidence>
<keyword evidence="4" id="KW-0597">Phosphoprotein</keyword>
<dbReference type="Proteomes" id="UP000007460">
    <property type="component" value="Chromosome"/>
</dbReference>
<dbReference type="eggNOG" id="COG4251">
    <property type="taxonomic scope" value="Bacteria"/>
</dbReference>
<keyword evidence="7" id="KW-0547">Nucleotide-binding</keyword>
<feature type="domain" description="Histidine kinase" evidence="14">
    <location>
        <begin position="245"/>
        <end position="457"/>
    </location>
</feature>
<evidence type="ECO:0000256" key="9">
    <source>
        <dbReference type="ARBA" id="ARBA00022840"/>
    </source>
</evidence>
<evidence type="ECO:0000313" key="15">
    <source>
        <dbReference type="EMBL" id="ADE39978.1"/>
    </source>
</evidence>
<dbReference type="InterPro" id="IPR036890">
    <property type="entry name" value="HATPase_C_sf"/>
</dbReference>
<keyword evidence="11" id="KW-0902">Two-component regulatory system</keyword>
<dbReference type="SUPFAM" id="SSF55874">
    <property type="entry name" value="ATPase domain of HSP90 chaperone/DNA topoisomerase II/histidine kinase"/>
    <property type="match status" value="1"/>
</dbReference>
<evidence type="ECO:0000256" key="4">
    <source>
        <dbReference type="ARBA" id="ARBA00022553"/>
    </source>
</evidence>
<dbReference type="RefSeq" id="WP_013046605.1">
    <property type="nucleotide sequence ID" value="NC_014010.1"/>
</dbReference>
<keyword evidence="12 13" id="KW-0472">Membrane</keyword>
<dbReference type="Gene3D" id="1.10.287.130">
    <property type="match status" value="1"/>
</dbReference>
<keyword evidence="10 13" id="KW-1133">Transmembrane helix</keyword>
<dbReference type="AlphaFoldDB" id="D5BMD5"/>
<feature type="transmembrane region" description="Helical" evidence="13">
    <location>
        <begin position="162"/>
        <end position="189"/>
    </location>
</feature>
<dbReference type="SMART" id="SM00387">
    <property type="entry name" value="HATPase_c"/>
    <property type="match status" value="1"/>
</dbReference>
<evidence type="ECO:0000256" key="8">
    <source>
        <dbReference type="ARBA" id="ARBA00022777"/>
    </source>
</evidence>
<dbReference type="SUPFAM" id="SSF47384">
    <property type="entry name" value="Homodimeric domain of signal transducing histidine kinase"/>
    <property type="match status" value="1"/>
</dbReference>
<evidence type="ECO:0000256" key="13">
    <source>
        <dbReference type="SAM" id="Phobius"/>
    </source>
</evidence>
<dbReference type="GO" id="GO:0005886">
    <property type="term" value="C:plasma membrane"/>
    <property type="evidence" value="ECO:0007669"/>
    <property type="project" value="TreeGrafter"/>
</dbReference>
<dbReference type="Pfam" id="PF00512">
    <property type="entry name" value="HisKA"/>
    <property type="match status" value="1"/>
</dbReference>
<dbReference type="InterPro" id="IPR003594">
    <property type="entry name" value="HATPase_dom"/>
</dbReference>
<evidence type="ECO:0000256" key="2">
    <source>
        <dbReference type="ARBA" id="ARBA00004141"/>
    </source>
</evidence>
<evidence type="ECO:0000256" key="10">
    <source>
        <dbReference type="ARBA" id="ARBA00022989"/>
    </source>
</evidence>
<dbReference type="GO" id="GO:0005524">
    <property type="term" value="F:ATP binding"/>
    <property type="evidence" value="ECO:0007669"/>
    <property type="project" value="UniProtKB-KW"/>
</dbReference>
<dbReference type="Pfam" id="PF02518">
    <property type="entry name" value="HATPase_c"/>
    <property type="match status" value="1"/>
</dbReference>
<dbReference type="PANTHER" id="PTHR45436:SF14">
    <property type="entry name" value="SENSOR PROTEIN QSEC"/>
    <property type="match status" value="1"/>
</dbReference>
<organism evidence="15 16">
    <name type="scientific">Puniceispirillum marinum (strain IMCC1322)</name>
    <dbReference type="NCBI Taxonomy" id="488538"/>
    <lineage>
        <taxon>Bacteria</taxon>
        <taxon>Pseudomonadati</taxon>
        <taxon>Pseudomonadota</taxon>
        <taxon>Alphaproteobacteria</taxon>
        <taxon>Candidatus Puniceispirillales</taxon>
        <taxon>Candidatus Puniceispirillaceae</taxon>
        <taxon>Candidatus Puniceispirillum</taxon>
    </lineage>
</organism>
<evidence type="ECO:0000256" key="1">
    <source>
        <dbReference type="ARBA" id="ARBA00000085"/>
    </source>
</evidence>
<dbReference type="STRING" id="488538.SAR116_1735"/>
<dbReference type="GO" id="GO:0000155">
    <property type="term" value="F:phosphorelay sensor kinase activity"/>
    <property type="evidence" value="ECO:0007669"/>
    <property type="project" value="InterPro"/>
</dbReference>
<evidence type="ECO:0000256" key="3">
    <source>
        <dbReference type="ARBA" id="ARBA00012438"/>
    </source>
</evidence>
<dbReference type="HOGENOM" id="CLU_000445_89_37_5"/>
<proteinExistence type="predicted"/>
<dbReference type="KEGG" id="apb:SAR116_1735"/>
<keyword evidence="6 13" id="KW-0812">Transmembrane</keyword>
<dbReference type="InterPro" id="IPR004358">
    <property type="entry name" value="Sig_transdc_His_kin-like_C"/>
</dbReference>
<comment type="catalytic activity">
    <reaction evidence="1">
        <text>ATP + protein L-histidine = ADP + protein N-phospho-L-histidine.</text>
        <dbReference type="EC" id="2.7.13.3"/>
    </reaction>
</comment>
<evidence type="ECO:0000256" key="11">
    <source>
        <dbReference type="ARBA" id="ARBA00023012"/>
    </source>
</evidence>
<evidence type="ECO:0000256" key="7">
    <source>
        <dbReference type="ARBA" id="ARBA00022741"/>
    </source>
</evidence>